<dbReference type="InterPro" id="IPR005804">
    <property type="entry name" value="FA_desaturase_dom"/>
</dbReference>
<keyword evidence="1" id="KW-1133">Transmembrane helix</keyword>
<dbReference type="OrthoDB" id="9792534at2"/>
<organism evidence="3 4">
    <name type="scientific">Vineibacter terrae</name>
    <dbReference type="NCBI Taxonomy" id="2586908"/>
    <lineage>
        <taxon>Bacteria</taxon>
        <taxon>Pseudomonadati</taxon>
        <taxon>Pseudomonadota</taxon>
        <taxon>Alphaproteobacteria</taxon>
        <taxon>Hyphomicrobiales</taxon>
        <taxon>Vineibacter</taxon>
    </lineage>
</organism>
<dbReference type="Proteomes" id="UP000321638">
    <property type="component" value="Unassembled WGS sequence"/>
</dbReference>
<accession>A0A5C8P6P1</accession>
<gene>
    <name evidence="3" type="ORF">FHP25_40160</name>
</gene>
<name>A0A5C8P6P1_9HYPH</name>
<evidence type="ECO:0000313" key="4">
    <source>
        <dbReference type="Proteomes" id="UP000321638"/>
    </source>
</evidence>
<dbReference type="RefSeq" id="WP_147852651.1">
    <property type="nucleotide sequence ID" value="NZ_VDUZ01000100.1"/>
</dbReference>
<keyword evidence="1" id="KW-0472">Membrane</keyword>
<proteinExistence type="predicted"/>
<protein>
    <submittedName>
        <fullName evidence="3">Fatty acid desaturase</fullName>
    </submittedName>
</protein>
<feature type="transmembrane region" description="Helical" evidence="1">
    <location>
        <begin position="164"/>
        <end position="183"/>
    </location>
</feature>
<feature type="transmembrane region" description="Helical" evidence="1">
    <location>
        <begin position="41"/>
        <end position="59"/>
    </location>
</feature>
<reference evidence="3 4" key="1">
    <citation type="submission" date="2019-06" db="EMBL/GenBank/DDBJ databases">
        <title>New taxonomy in bacterial strain CC-CFT640, isolated from vineyard.</title>
        <authorList>
            <person name="Lin S.-Y."/>
            <person name="Tsai C.-F."/>
            <person name="Young C.-C."/>
        </authorList>
    </citation>
    <scope>NUCLEOTIDE SEQUENCE [LARGE SCALE GENOMIC DNA]</scope>
    <source>
        <strain evidence="3 4">CC-CFT640</strain>
    </source>
</reference>
<dbReference type="AlphaFoldDB" id="A0A5C8P6P1"/>
<comment type="caution">
    <text evidence="3">The sequence shown here is derived from an EMBL/GenBank/DDBJ whole genome shotgun (WGS) entry which is preliminary data.</text>
</comment>
<evidence type="ECO:0000259" key="2">
    <source>
        <dbReference type="Pfam" id="PF00487"/>
    </source>
</evidence>
<feature type="domain" description="Fatty acid desaturase" evidence="2">
    <location>
        <begin position="40"/>
        <end position="271"/>
    </location>
</feature>
<evidence type="ECO:0000313" key="3">
    <source>
        <dbReference type="EMBL" id="TXL69156.1"/>
    </source>
</evidence>
<dbReference type="GO" id="GO:0006629">
    <property type="term" value="P:lipid metabolic process"/>
    <property type="evidence" value="ECO:0007669"/>
    <property type="project" value="InterPro"/>
</dbReference>
<dbReference type="EMBL" id="VDUZ01000100">
    <property type="protein sequence ID" value="TXL69156.1"/>
    <property type="molecule type" value="Genomic_DNA"/>
</dbReference>
<feature type="transmembrane region" description="Helical" evidence="1">
    <location>
        <begin position="12"/>
        <end position="35"/>
    </location>
</feature>
<dbReference type="Pfam" id="PF00487">
    <property type="entry name" value="FA_desaturase"/>
    <property type="match status" value="1"/>
</dbReference>
<sequence length="301" mass="34140">MKQPQRLLLAHSGWDAIPIVLGIAHAASVIGLLVAFEALPWWGMLPLALLYAVSISWNVNSIAHNQVHNPYFAWPPLNRAFNIVLSLACGFSQTEHHHTHLRHHSGNSDRPGAGGATVDPFSIYRFGHGGQPEPMLSYIILSNYRDSPTGNTGKLTGRQRRDLWWMRIEFACVIAFVALLAWLDWRFVLFMVPFWALGHMLSALNGYYEHLGGDPDQPMAWGVSSYTRLYNLMWMNNGYHAEHHYRPKVHWTRMKALHREIAAQQQAAGVRVLRHAHGLGFLDPGHPPHIWPWRRRAAVGG</sequence>
<evidence type="ECO:0000256" key="1">
    <source>
        <dbReference type="SAM" id="Phobius"/>
    </source>
</evidence>
<keyword evidence="1" id="KW-0812">Transmembrane</keyword>
<keyword evidence="4" id="KW-1185">Reference proteome</keyword>